<reference evidence="2" key="2">
    <citation type="submission" date="2011-06" db="EMBL/GenBank/DDBJ databases">
        <title>The complete genome sequence of Alicyclobacillus acidocaldarius sp. Tc-4-1.</title>
        <authorList>
            <person name="Chen Y."/>
            <person name="He Y."/>
            <person name="Dong Z."/>
            <person name="Hu S."/>
        </authorList>
    </citation>
    <scope>NUCLEOTIDE SEQUENCE [LARGE SCALE GENOMIC DNA]</scope>
    <source>
        <strain evidence="2">Tc-4-1</strain>
    </source>
</reference>
<evidence type="ECO:0000313" key="1">
    <source>
        <dbReference type="EMBL" id="AEJ43711.1"/>
    </source>
</evidence>
<accession>F8ICP6</accession>
<name>F8ICP6_ALIAT</name>
<dbReference type="PATRIC" id="fig|1048834.4.peg.1695"/>
<gene>
    <name evidence="1" type="ordered locus">TC41_1791</name>
</gene>
<proteinExistence type="predicted"/>
<organism evidence="1 2">
    <name type="scientific">Alicyclobacillus acidocaldarius (strain Tc-4-1)</name>
    <name type="common">Bacillus acidocaldarius</name>
    <dbReference type="NCBI Taxonomy" id="1048834"/>
    <lineage>
        <taxon>Bacteria</taxon>
        <taxon>Bacillati</taxon>
        <taxon>Bacillota</taxon>
        <taxon>Bacilli</taxon>
        <taxon>Bacillales</taxon>
        <taxon>Alicyclobacillaceae</taxon>
        <taxon>Alicyclobacillus</taxon>
    </lineage>
</organism>
<dbReference type="eggNOG" id="ENOG50331QR">
    <property type="taxonomic scope" value="Bacteria"/>
</dbReference>
<dbReference type="STRING" id="1048834.TC41_1791"/>
<evidence type="ECO:0000313" key="2">
    <source>
        <dbReference type="Proteomes" id="UP000000292"/>
    </source>
</evidence>
<protein>
    <submittedName>
        <fullName evidence="1">Uncharacterized protein</fullName>
    </submittedName>
</protein>
<dbReference type="KEGG" id="aad:TC41_1791"/>
<dbReference type="AlphaFoldDB" id="F8ICP6"/>
<dbReference type="Proteomes" id="UP000000292">
    <property type="component" value="Chromosome"/>
</dbReference>
<reference evidence="1 2" key="1">
    <citation type="journal article" date="2011" name="J. Bacteriol.">
        <title>Complete Genome Sequence of Alicyclobacillus acidocaldarius Strain Tc-4-1.</title>
        <authorList>
            <person name="Chen Y."/>
            <person name="He Y."/>
            <person name="Zhang B."/>
            <person name="Yang J."/>
            <person name="Li W."/>
            <person name="Dong Z."/>
            <person name="Hu S."/>
        </authorList>
    </citation>
    <scope>NUCLEOTIDE SEQUENCE [LARGE SCALE GENOMIC DNA]</scope>
    <source>
        <strain evidence="1 2">Tc-4-1</strain>
    </source>
</reference>
<sequence>MVQMTFLPYKRPIDEDPFVVEAMNVNTDLLLEVRELRDRLADRTDVLEKVKALVLLPDDLHATVEMVADYYEVGVEAIKSLIKDHRDELISDGLKVLSGLELKDFARSFEDQASFGLSSKIRTLTLIPRRAILRIGMLLRDSQVAKTVRTYLLNVEEGARAEAPHIVARAVRRISWREVYSTVNYKKKLGKLIGLSDGTATLLALSHTEREFGVDLSEYKRHIRDDDLDETFSPTELGKRMSPPVSAQRMNRLLAEAGLQRWDEAARAWVLTDAGKPYAKLLPVEVFRPDKNVSTTKYAIRWKLTVLQELMNR</sequence>
<dbReference type="HOGENOM" id="CLU_965200_0_0_9"/>
<dbReference type="EMBL" id="CP002902">
    <property type="protein sequence ID" value="AEJ43711.1"/>
    <property type="molecule type" value="Genomic_DNA"/>
</dbReference>